<dbReference type="InterPro" id="IPR029071">
    <property type="entry name" value="Ubiquitin-like_domsf"/>
</dbReference>
<protein>
    <recommendedName>
        <fullName evidence="4">Rad60/SUMO-like domain-containing protein</fullName>
    </recommendedName>
</protein>
<dbReference type="SUPFAM" id="SSF54236">
    <property type="entry name" value="Ubiquitin-like"/>
    <property type="match status" value="1"/>
</dbReference>
<dbReference type="CDD" id="cd17039">
    <property type="entry name" value="Ubl_ubiquitin_like"/>
    <property type="match status" value="1"/>
</dbReference>
<organism evidence="2 3">
    <name type="scientific">Bonamia ostreae</name>
    <dbReference type="NCBI Taxonomy" id="126728"/>
    <lineage>
        <taxon>Eukaryota</taxon>
        <taxon>Sar</taxon>
        <taxon>Rhizaria</taxon>
        <taxon>Endomyxa</taxon>
        <taxon>Ascetosporea</taxon>
        <taxon>Haplosporida</taxon>
        <taxon>Bonamia</taxon>
    </lineage>
</organism>
<keyword evidence="3" id="KW-1185">Reference proteome</keyword>
<evidence type="ECO:0000256" key="1">
    <source>
        <dbReference type="SAM" id="MobiDB-lite"/>
    </source>
</evidence>
<comment type="caution">
    <text evidence="2">The sequence shown here is derived from an EMBL/GenBank/DDBJ whole genome shotgun (WGS) entry which is preliminary data.</text>
</comment>
<reference evidence="2 3" key="1">
    <citation type="journal article" date="2024" name="BMC Biol.">
        <title>Comparative genomics of Ascetosporea gives new insight into the evolutionary basis for animal parasitism in Rhizaria.</title>
        <authorList>
            <person name="Hiltunen Thoren M."/>
            <person name="Onut-Brannstrom I."/>
            <person name="Alfjorden A."/>
            <person name="Peckova H."/>
            <person name="Swords F."/>
            <person name="Hooper C."/>
            <person name="Holzer A.S."/>
            <person name="Bass D."/>
            <person name="Burki F."/>
        </authorList>
    </citation>
    <scope>NUCLEOTIDE SEQUENCE [LARGE SCALE GENOMIC DNA]</scope>
    <source>
        <strain evidence="2">20-A016</strain>
    </source>
</reference>
<sequence length="112" mass="12762">MRSQDEAFALAANQDAERERGFESVSQERDKEDGIEVRVRFPDGSTFNFVAYSAQKVAFIYSKVADEIKKKNLPFKKFKLIDSNGMKQLDDKNALISVSFKTRNVFMLVKAA</sequence>
<evidence type="ECO:0000313" key="3">
    <source>
        <dbReference type="Proteomes" id="UP001439008"/>
    </source>
</evidence>
<evidence type="ECO:0000313" key="2">
    <source>
        <dbReference type="EMBL" id="MES1919272.1"/>
    </source>
</evidence>
<name>A0ABV2AI36_9EUKA</name>
<accession>A0ABV2AI36</accession>
<dbReference type="Proteomes" id="UP001439008">
    <property type="component" value="Unassembled WGS sequence"/>
</dbReference>
<evidence type="ECO:0008006" key="4">
    <source>
        <dbReference type="Google" id="ProtNLM"/>
    </source>
</evidence>
<feature type="region of interest" description="Disordered" evidence="1">
    <location>
        <begin position="1"/>
        <end position="29"/>
    </location>
</feature>
<feature type="compositionally biased region" description="Basic and acidic residues" evidence="1">
    <location>
        <begin position="15"/>
        <end position="29"/>
    </location>
</feature>
<proteinExistence type="predicted"/>
<dbReference type="EMBL" id="JBDODL010000243">
    <property type="protein sequence ID" value="MES1919272.1"/>
    <property type="molecule type" value="Genomic_DNA"/>
</dbReference>
<gene>
    <name evidence="2" type="ORF">MHBO_001131</name>
</gene>